<dbReference type="Pfam" id="PF01291">
    <property type="entry name" value="LIF_OSM"/>
    <property type="match status" value="1"/>
</dbReference>
<evidence type="ECO:0000256" key="1">
    <source>
        <dbReference type="ARBA" id="ARBA00004613"/>
    </source>
</evidence>
<dbReference type="InterPro" id="IPR009079">
    <property type="entry name" value="4_helix_cytokine-like_core"/>
</dbReference>
<dbReference type="PANTHER" id="PTHR14261:SF0">
    <property type="entry name" value="ONCOSTATIN-M"/>
    <property type="match status" value="1"/>
</dbReference>
<organism evidence="6 7">
    <name type="scientific">Muntiacus muntjak</name>
    <name type="common">Barking deer</name>
    <name type="synonym">Indian muntjac</name>
    <dbReference type="NCBI Taxonomy" id="9888"/>
    <lineage>
        <taxon>Eukaryota</taxon>
        <taxon>Metazoa</taxon>
        <taxon>Chordata</taxon>
        <taxon>Craniata</taxon>
        <taxon>Vertebrata</taxon>
        <taxon>Euteleostomi</taxon>
        <taxon>Mammalia</taxon>
        <taxon>Eutheria</taxon>
        <taxon>Laurasiatheria</taxon>
        <taxon>Artiodactyla</taxon>
        <taxon>Ruminantia</taxon>
        <taxon>Pecora</taxon>
        <taxon>Cervidae</taxon>
        <taxon>Muntiacinae</taxon>
        <taxon>Muntiacus</taxon>
    </lineage>
</organism>
<dbReference type="GO" id="GO:0006955">
    <property type="term" value="P:immune response"/>
    <property type="evidence" value="ECO:0007669"/>
    <property type="project" value="InterPro"/>
</dbReference>
<sequence>MVLRLLLLCMVATGKCSGKYHELLLQLQRQADLMQNPSTLLDPYIHLQGLHNPVLKGSCMERPGDFPSEDALWRLSRQDFLRTLNTVLGLFLRMLSSLQQDLPKAAQQQAEMNIRGLGNNIHCMVQLLRGSSDPEAAEPTQPGPGPTPPPPPLPMLPSDTFKRKLRVCEFLQGYHRFMRRAGQVLRGWGGRRGRSRRHSPLRGLQRAARGTWPFPGLRRLAPQGQLPRLWSAPSPGFLGLGGWPGQVHTGPTFH</sequence>
<dbReference type="InterPro" id="IPR039578">
    <property type="entry name" value="OSM"/>
</dbReference>
<gene>
    <name evidence="6" type="ORF">FD754_005637</name>
</gene>
<accession>A0A5N3WI90</accession>
<dbReference type="Proteomes" id="UP000326458">
    <property type="component" value="Unassembled WGS sequence"/>
</dbReference>
<dbReference type="AlphaFoldDB" id="A0A5N3WI90"/>
<comment type="subcellular location">
    <subcellularLocation>
        <location evidence="1">Secreted</location>
    </subcellularLocation>
</comment>
<evidence type="ECO:0008006" key="8">
    <source>
        <dbReference type="Google" id="ProtNLM"/>
    </source>
</evidence>
<dbReference type="GO" id="GO:0005147">
    <property type="term" value="F:oncostatin-M receptor binding"/>
    <property type="evidence" value="ECO:0007669"/>
    <property type="project" value="InterPro"/>
</dbReference>
<proteinExistence type="predicted"/>
<feature type="signal peptide" evidence="5">
    <location>
        <begin position="1"/>
        <end position="18"/>
    </location>
</feature>
<dbReference type="Gene3D" id="1.20.1250.10">
    <property type="match status" value="1"/>
</dbReference>
<feature type="region of interest" description="Disordered" evidence="4">
    <location>
        <begin position="131"/>
        <end position="158"/>
    </location>
</feature>
<protein>
    <recommendedName>
        <fullName evidence="8">Oncostatin-M</fullName>
    </recommendedName>
</protein>
<evidence type="ECO:0000313" key="7">
    <source>
        <dbReference type="Proteomes" id="UP000326458"/>
    </source>
</evidence>
<evidence type="ECO:0000256" key="3">
    <source>
        <dbReference type="ARBA" id="ARBA00022525"/>
    </source>
</evidence>
<evidence type="ECO:0000313" key="6">
    <source>
        <dbReference type="EMBL" id="KAB0361481.1"/>
    </source>
</evidence>
<dbReference type="GO" id="GO:0038165">
    <property type="term" value="P:oncostatin-M-mediated signaling pathway"/>
    <property type="evidence" value="ECO:0007669"/>
    <property type="project" value="InterPro"/>
</dbReference>
<keyword evidence="7" id="KW-1185">Reference proteome</keyword>
<dbReference type="GO" id="GO:0005615">
    <property type="term" value="C:extracellular space"/>
    <property type="evidence" value="ECO:0007669"/>
    <property type="project" value="UniProtKB-KW"/>
</dbReference>
<keyword evidence="5" id="KW-0732">Signal</keyword>
<feature type="chain" id="PRO_5024443878" description="Oncostatin-M" evidence="5">
    <location>
        <begin position="19"/>
        <end position="254"/>
    </location>
</feature>
<evidence type="ECO:0000256" key="5">
    <source>
        <dbReference type="SAM" id="SignalP"/>
    </source>
</evidence>
<evidence type="ECO:0000256" key="4">
    <source>
        <dbReference type="SAM" id="MobiDB-lite"/>
    </source>
</evidence>
<dbReference type="SUPFAM" id="SSF47266">
    <property type="entry name" value="4-helical cytokines"/>
    <property type="match status" value="1"/>
</dbReference>
<evidence type="ECO:0000256" key="2">
    <source>
        <dbReference type="ARBA" id="ARBA00022514"/>
    </source>
</evidence>
<reference evidence="6 7" key="1">
    <citation type="submission" date="2019-06" db="EMBL/GenBank/DDBJ databases">
        <title>Discovery of a novel chromosome fission-fusion reversal in muntjac.</title>
        <authorList>
            <person name="Mudd A.B."/>
            <person name="Bredeson J.V."/>
            <person name="Baum R."/>
            <person name="Hockemeyer D."/>
            <person name="Rokhsar D.S."/>
        </authorList>
    </citation>
    <scope>NUCLEOTIDE SEQUENCE [LARGE SCALE GENOMIC DNA]</scope>
    <source>
        <strain evidence="6">UTSW_UCB_Mm</strain>
        <tissue evidence="6">Fibroblast cell line</tissue>
    </source>
</reference>
<dbReference type="PANTHER" id="PTHR14261">
    <property type="entry name" value="ONCOSTATIN M"/>
    <property type="match status" value="1"/>
</dbReference>
<dbReference type="GO" id="GO:0005125">
    <property type="term" value="F:cytokine activity"/>
    <property type="evidence" value="ECO:0007669"/>
    <property type="project" value="UniProtKB-KW"/>
</dbReference>
<feature type="compositionally biased region" description="Pro residues" evidence="4">
    <location>
        <begin position="141"/>
        <end position="155"/>
    </location>
</feature>
<keyword evidence="2" id="KW-0202">Cytokine</keyword>
<keyword evidence="3" id="KW-0964">Secreted</keyword>
<name>A0A5N3WI90_MUNMU</name>
<dbReference type="InterPro" id="IPR001581">
    <property type="entry name" value="Leukemia_IF/oncostatin"/>
</dbReference>
<dbReference type="EMBL" id="VCEA01000001">
    <property type="protein sequence ID" value="KAB0361481.1"/>
    <property type="molecule type" value="Genomic_DNA"/>
</dbReference>
<dbReference type="SMART" id="SM00080">
    <property type="entry name" value="LIF_OSM"/>
    <property type="match status" value="1"/>
</dbReference>
<comment type="caution">
    <text evidence="6">The sequence shown here is derived from an EMBL/GenBank/DDBJ whole genome shotgun (WGS) entry which is preliminary data.</text>
</comment>